<evidence type="ECO:0000313" key="8">
    <source>
        <dbReference type="EMBL" id="CAI8057423.1"/>
    </source>
</evidence>
<keyword evidence="5" id="KW-0443">Lipid metabolism</keyword>
<evidence type="ECO:0000256" key="4">
    <source>
        <dbReference type="ARBA" id="ARBA00022737"/>
    </source>
</evidence>
<dbReference type="InterPro" id="IPR011004">
    <property type="entry name" value="Trimer_LpxA-like_sf"/>
</dbReference>
<dbReference type="NCBIfam" id="TIGR01853">
    <property type="entry name" value="lipid_A_lpxD"/>
    <property type="match status" value="1"/>
</dbReference>
<dbReference type="EMBL" id="CASHTH010004447">
    <property type="protein sequence ID" value="CAI8057423.1"/>
    <property type="molecule type" value="Genomic_DNA"/>
</dbReference>
<keyword evidence="1" id="KW-0444">Lipid biosynthesis</keyword>
<protein>
    <submittedName>
        <fullName evidence="8">UDP-3-O-acylglucosamine N-acyltransferase</fullName>
    </submittedName>
</protein>
<evidence type="ECO:0000256" key="2">
    <source>
        <dbReference type="ARBA" id="ARBA00022556"/>
    </source>
</evidence>
<evidence type="ECO:0000256" key="3">
    <source>
        <dbReference type="ARBA" id="ARBA00022679"/>
    </source>
</evidence>
<keyword evidence="6" id="KW-0012">Acyltransferase</keyword>
<comment type="caution">
    <text evidence="8">The sequence shown here is derived from an EMBL/GenBank/DDBJ whole genome shotgun (WGS) entry which is preliminary data.</text>
</comment>
<gene>
    <name evidence="8" type="ORF">GBAR_LOCUS31301</name>
</gene>
<evidence type="ECO:0000256" key="1">
    <source>
        <dbReference type="ARBA" id="ARBA00022516"/>
    </source>
</evidence>
<dbReference type="GO" id="GO:0016410">
    <property type="term" value="F:N-acyltransferase activity"/>
    <property type="evidence" value="ECO:0007669"/>
    <property type="project" value="InterPro"/>
</dbReference>
<evidence type="ECO:0000313" key="9">
    <source>
        <dbReference type="Proteomes" id="UP001174909"/>
    </source>
</evidence>
<keyword evidence="9" id="KW-1185">Reference proteome</keyword>
<dbReference type="PANTHER" id="PTHR43378:SF2">
    <property type="entry name" value="UDP-3-O-ACYLGLUCOSAMINE N-ACYLTRANSFERASE 1, MITOCHONDRIAL-RELATED"/>
    <property type="match status" value="1"/>
</dbReference>
<proteinExistence type="inferred from homology"/>
<dbReference type="Gene3D" id="3.40.1390.10">
    <property type="entry name" value="MurE/MurF, N-terminal domain"/>
    <property type="match status" value="1"/>
</dbReference>
<dbReference type="GO" id="GO:0016020">
    <property type="term" value="C:membrane"/>
    <property type="evidence" value="ECO:0007669"/>
    <property type="project" value="GOC"/>
</dbReference>
<accession>A0AA35U0J1</accession>
<dbReference type="Gene3D" id="2.160.10.10">
    <property type="entry name" value="Hexapeptide repeat proteins"/>
    <property type="match status" value="1"/>
</dbReference>
<keyword evidence="3" id="KW-0808">Transferase</keyword>
<feature type="domain" description="UDP-3-O-[3-hydroxymyristoyl] glucosamine N-acyltransferase non-repeat region" evidence="7">
    <location>
        <begin position="36"/>
        <end position="102"/>
    </location>
</feature>
<evidence type="ECO:0000259" key="7">
    <source>
        <dbReference type="Pfam" id="PF04613"/>
    </source>
</evidence>
<keyword evidence="4" id="KW-0677">Repeat</keyword>
<evidence type="ECO:0000256" key="5">
    <source>
        <dbReference type="ARBA" id="ARBA00023098"/>
    </source>
</evidence>
<dbReference type="InterPro" id="IPR007691">
    <property type="entry name" value="LpxD"/>
</dbReference>
<dbReference type="SUPFAM" id="SSF51161">
    <property type="entry name" value="Trimeric LpxA-like enzymes"/>
    <property type="match status" value="1"/>
</dbReference>
<evidence type="ECO:0000256" key="6">
    <source>
        <dbReference type="ARBA" id="ARBA00023315"/>
    </source>
</evidence>
<dbReference type="InterPro" id="IPR001451">
    <property type="entry name" value="Hexapep"/>
</dbReference>
<dbReference type="PANTHER" id="PTHR43378">
    <property type="entry name" value="UDP-3-O-ACYLGLUCOSAMINE N-ACYLTRANSFERASE"/>
    <property type="match status" value="1"/>
</dbReference>
<dbReference type="NCBIfam" id="NF002060">
    <property type="entry name" value="PRK00892.1"/>
    <property type="match status" value="1"/>
</dbReference>
<dbReference type="GO" id="GO:0009245">
    <property type="term" value="P:lipid A biosynthetic process"/>
    <property type="evidence" value="ECO:0007669"/>
    <property type="project" value="UniProtKB-KW"/>
</dbReference>
<name>A0AA35U0J1_GEOBA</name>
<reference evidence="8" key="1">
    <citation type="submission" date="2023-03" db="EMBL/GenBank/DDBJ databases">
        <authorList>
            <person name="Steffen K."/>
            <person name="Cardenas P."/>
        </authorList>
    </citation>
    <scope>NUCLEOTIDE SEQUENCE</scope>
</reference>
<dbReference type="Pfam" id="PF00132">
    <property type="entry name" value="Hexapep"/>
    <property type="match status" value="2"/>
</dbReference>
<dbReference type="AlphaFoldDB" id="A0AA35U0J1"/>
<keyword evidence="2" id="KW-0441">Lipid A biosynthesis</keyword>
<dbReference type="Pfam" id="PF04613">
    <property type="entry name" value="LpxD"/>
    <property type="match status" value="1"/>
</dbReference>
<dbReference type="Proteomes" id="UP001174909">
    <property type="component" value="Unassembled WGS sequence"/>
</dbReference>
<sequence length="342" mass="34763">MPDPRFFAVAGPFALAEIAEAVGALLAAGADPAKTLSDVAPLGQAGPEHLSFLDNRKYVEAFATCRAGACIAPAALADRAPPDVAILTSEAPYKSYALAAALFYPVSAPAPGVHPAAVIDPAAVVGEGCRIEAGAVIEAGARLGARCLIGANVTIGTAVEIGEDTRIAAGASLSHCIVGARVSIFPGVRIGQEGFGFAVDKSGHVRVPQLGRVLIEDDVEIGANTTIDRGAGPDTVIGQGCCIDNLVQIAHNVRIGRGTMIAAQSGVAGSARIGDFVQIAGQVGVLGHLTVGDGVQLVGQSGIIRDIEPGETYAGTPAVPIRQWHRQTAQLARLARGRASPE</sequence>
<organism evidence="8 9">
    <name type="scientific">Geodia barretti</name>
    <name type="common">Barrett's horny sponge</name>
    <dbReference type="NCBI Taxonomy" id="519541"/>
    <lineage>
        <taxon>Eukaryota</taxon>
        <taxon>Metazoa</taxon>
        <taxon>Porifera</taxon>
        <taxon>Demospongiae</taxon>
        <taxon>Heteroscleromorpha</taxon>
        <taxon>Tetractinellida</taxon>
        <taxon>Astrophorina</taxon>
        <taxon>Geodiidae</taxon>
        <taxon>Geodia</taxon>
    </lineage>
</organism>
<dbReference type="CDD" id="cd03352">
    <property type="entry name" value="LbH_LpxD"/>
    <property type="match status" value="1"/>
</dbReference>
<dbReference type="HAMAP" id="MF_00523">
    <property type="entry name" value="LpxD"/>
    <property type="match status" value="1"/>
</dbReference>
<dbReference type="InterPro" id="IPR020573">
    <property type="entry name" value="UDP_GlcNAc_AcTrfase_non-rep"/>
</dbReference>